<dbReference type="Pfam" id="PF11932">
    <property type="entry name" value="DUF3450"/>
    <property type="match status" value="1"/>
</dbReference>
<dbReference type="OrthoDB" id="5880116at2"/>
<evidence type="ECO:0000313" key="2">
    <source>
        <dbReference type="EMBL" id="RJG47502.1"/>
    </source>
</evidence>
<feature type="signal peptide" evidence="1">
    <location>
        <begin position="1"/>
        <end position="30"/>
    </location>
</feature>
<keyword evidence="1" id="KW-0732">Signal</keyword>
<dbReference type="Proteomes" id="UP000283255">
    <property type="component" value="Unassembled WGS sequence"/>
</dbReference>
<dbReference type="RefSeq" id="WP_119910882.1">
    <property type="nucleotide sequence ID" value="NZ_QZCH01000013.1"/>
</dbReference>
<dbReference type="PIRSF" id="PIRSF028069">
    <property type="entry name" value="UCP028069"/>
    <property type="match status" value="1"/>
</dbReference>
<evidence type="ECO:0000313" key="3">
    <source>
        <dbReference type="Proteomes" id="UP000283255"/>
    </source>
</evidence>
<dbReference type="EMBL" id="QZCH01000013">
    <property type="protein sequence ID" value="RJG47502.1"/>
    <property type="molecule type" value="Genomic_DNA"/>
</dbReference>
<keyword evidence="3" id="KW-1185">Reference proteome</keyword>
<dbReference type="AlphaFoldDB" id="A0A418YEK0"/>
<gene>
    <name evidence="2" type="ORF">D1Z90_11370</name>
</gene>
<sequence>MNTTTRTKAKQCMTKGMLVLAVCFSSGAIASNDIDQGIATTKSSHQNNQQVQKQIDVLALDTQQAAQLYQQNQHQADLIEAYNRQLEKMVTSQQAELDDIAQQLVSLDSTQQAALPLLIEMKQALAGFIASDLPFLQAERAQRLTRLDTVFDRADVSLAEKYRQLLEAYQIEIEYGRTIEAYEGSLQQSGQSERQVNFFRLGRSALYYQTLDGQTSALWQPEQQSWLPLSSDYNLELRSAIRIAWQQQVPALLALPLNPVEGK</sequence>
<reference evidence="2 3" key="2">
    <citation type="submission" date="2019-01" db="EMBL/GenBank/DDBJ databases">
        <title>Motilimonas pumilus sp. nov., isolated from the gut of sea cucumber (Apostichopus japonicus).</title>
        <authorList>
            <person name="Wang F.-Q."/>
            <person name="Ren L.-H."/>
            <person name="Lin Y.-W."/>
            <person name="Sun G.-H."/>
            <person name="Du Z.-J."/>
            <person name="Zhao J.-X."/>
            <person name="Liu X.-J."/>
            <person name="Liu L.-J."/>
        </authorList>
    </citation>
    <scope>NUCLEOTIDE SEQUENCE [LARGE SCALE GENOMIC DNA]</scope>
    <source>
        <strain evidence="2 3">PLHSC7-2</strain>
    </source>
</reference>
<name>A0A418YEK0_9GAMM</name>
<comment type="caution">
    <text evidence="2">The sequence shown here is derived from an EMBL/GenBank/DDBJ whole genome shotgun (WGS) entry which is preliminary data.</text>
</comment>
<feature type="chain" id="PRO_5019215224" evidence="1">
    <location>
        <begin position="31"/>
        <end position="263"/>
    </location>
</feature>
<organism evidence="2 3">
    <name type="scientific">Motilimonas pumila</name>
    <dbReference type="NCBI Taxonomy" id="2303987"/>
    <lineage>
        <taxon>Bacteria</taxon>
        <taxon>Pseudomonadati</taxon>
        <taxon>Pseudomonadota</taxon>
        <taxon>Gammaproteobacteria</taxon>
        <taxon>Alteromonadales</taxon>
        <taxon>Alteromonadales genera incertae sedis</taxon>
        <taxon>Motilimonas</taxon>
    </lineage>
</organism>
<reference evidence="2 3" key="1">
    <citation type="submission" date="2018-09" db="EMBL/GenBank/DDBJ databases">
        <authorList>
            <person name="Wang F."/>
        </authorList>
    </citation>
    <scope>NUCLEOTIDE SEQUENCE [LARGE SCALE GENOMIC DNA]</scope>
    <source>
        <strain evidence="2 3">PLHSC7-2</strain>
    </source>
</reference>
<evidence type="ECO:0000256" key="1">
    <source>
        <dbReference type="SAM" id="SignalP"/>
    </source>
</evidence>
<protein>
    <submittedName>
        <fullName evidence="2">DUF3450 domain-containing protein</fullName>
    </submittedName>
</protein>
<dbReference type="InterPro" id="IPR016866">
    <property type="entry name" value="UCP028069"/>
</dbReference>
<proteinExistence type="predicted"/>
<accession>A0A418YEK0</accession>